<dbReference type="AlphaFoldDB" id="A0AAV7PTQ3"/>
<dbReference type="Gene3D" id="2.80.10.50">
    <property type="match status" value="1"/>
</dbReference>
<dbReference type="SUPFAM" id="SSF50353">
    <property type="entry name" value="Cytokine"/>
    <property type="match status" value="1"/>
</dbReference>
<feature type="chain" id="PRO_5043955967" description="FGF" evidence="2">
    <location>
        <begin position="39"/>
        <end position="215"/>
    </location>
</feature>
<sequence>MFQTIAEASSIAAESSLMGWSHLLFLVMSLVSSRTTGAFPVHDSNPVLEFSDQVRLRHLYASNEDTQTHLQITPEGEVSGSLHQTLYSLLEIKAVKPGILVIRGKKSGLYLCMDHTFQLYGSKAYKEEDCNFREVPLKDGHVLYFSERHRASLALKTAKGPPLTQFLPMQNTIPLEEMFINSDPFEGFRKRILDVESDDPFNTQSDASHYRHVLD</sequence>
<dbReference type="PANTHER" id="PTHR11486">
    <property type="entry name" value="FIBROBLAST GROWTH FACTOR"/>
    <property type="match status" value="1"/>
</dbReference>
<feature type="signal peptide" evidence="2">
    <location>
        <begin position="1"/>
        <end position="38"/>
    </location>
</feature>
<evidence type="ECO:0000256" key="2">
    <source>
        <dbReference type="SAM" id="SignalP"/>
    </source>
</evidence>
<dbReference type="GO" id="GO:0008083">
    <property type="term" value="F:growth factor activity"/>
    <property type="evidence" value="ECO:0007669"/>
    <property type="project" value="InterPro"/>
</dbReference>
<proteinExistence type="inferred from homology"/>
<dbReference type="Proteomes" id="UP001066276">
    <property type="component" value="Chromosome 7"/>
</dbReference>
<dbReference type="InterPro" id="IPR002209">
    <property type="entry name" value="Fibroblast_GF_fam"/>
</dbReference>
<protein>
    <recommendedName>
        <fullName evidence="5">FGF</fullName>
    </recommendedName>
</protein>
<evidence type="ECO:0008006" key="5">
    <source>
        <dbReference type="Google" id="ProtNLM"/>
    </source>
</evidence>
<evidence type="ECO:0000313" key="4">
    <source>
        <dbReference type="Proteomes" id="UP001066276"/>
    </source>
</evidence>
<organism evidence="3 4">
    <name type="scientific">Pleurodeles waltl</name>
    <name type="common">Iberian ribbed newt</name>
    <dbReference type="NCBI Taxonomy" id="8319"/>
    <lineage>
        <taxon>Eukaryota</taxon>
        <taxon>Metazoa</taxon>
        <taxon>Chordata</taxon>
        <taxon>Craniata</taxon>
        <taxon>Vertebrata</taxon>
        <taxon>Euteleostomi</taxon>
        <taxon>Amphibia</taxon>
        <taxon>Batrachia</taxon>
        <taxon>Caudata</taxon>
        <taxon>Salamandroidea</taxon>
        <taxon>Salamandridae</taxon>
        <taxon>Pleurodelinae</taxon>
        <taxon>Pleurodeles</taxon>
    </lineage>
</organism>
<name>A0AAV7PTQ3_PLEWA</name>
<evidence type="ECO:0000256" key="1">
    <source>
        <dbReference type="ARBA" id="ARBA00007936"/>
    </source>
</evidence>
<gene>
    <name evidence="3" type="ORF">NDU88_009752</name>
</gene>
<dbReference type="SMART" id="SM00442">
    <property type="entry name" value="FGF"/>
    <property type="match status" value="1"/>
</dbReference>
<evidence type="ECO:0000313" key="3">
    <source>
        <dbReference type="EMBL" id="KAJ1131415.1"/>
    </source>
</evidence>
<comment type="caution">
    <text evidence="3">The sequence shown here is derived from an EMBL/GenBank/DDBJ whole genome shotgun (WGS) entry which is preliminary data.</text>
</comment>
<keyword evidence="2" id="KW-0732">Signal</keyword>
<comment type="similarity">
    <text evidence="1">Belongs to the heparin-binding growth factors family.</text>
</comment>
<dbReference type="InterPro" id="IPR008996">
    <property type="entry name" value="IL1/FGF"/>
</dbReference>
<reference evidence="3" key="1">
    <citation type="journal article" date="2022" name="bioRxiv">
        <title>Sequencing and chromosome-scale assembly of the giantPleurodeles waltlgenome.</title>
        <authorList>
            <person name="Brown T."/>
            <person name="Elewa A."/>
            <person name="Iarovenko S."/>
            <person name="Subramanian E."/>
            <person name="Araus A.J."/>
            <person name="Petzold A."/>
            <person name="Susuki M."/>
            <person name="Suzuki K.-i.T."/>
            <person name="Hayashi T."/>
            <person name="Toyoda A."/>
            <person name="Oliveira C."/>
            <person name="Osipova E."/>
            <person name="Leigh N.D."/>
            <person name="Simon A."/>
            <person name="Yun M.H."/>
        </authorList>
    </citation>
    <scope>NUCLEOTIDE SEQUENCE</scope>
    <source>
        <strain evidence="3">20211129_DDA</strain>
        <tissue evidence="3">Liver</tissue>
    </source>
</reference>
<dbReference type="EMBL" id="JANPWB010000011">
    <property type="protein sequence ID" value="KAJ1131415.1"/>
    <property type="molecule type" value="Genomic_DNA"/>
</dbReference>
<dbReference type="Pfam" id="PF00167">
    <property type="entry name" value="FGF"/>
    <property type="match status" value="1"/>
</dbReference>
<keyword evidence="4" id="KW-1185">Reference proteome</keyword>
<accession>A0AAV7PTQ3</accession>